<dbReference type="InterPro" id="IPR018060">
    <property type="entry name" value="HTH_AraC"/>
</dbReference>
<dbReference type="InterPro" id="IPR009057">
    <property type="entry name" value="Homeodomain-like_sf"/>
</dbReference>
<dbReference type="AlphaFoldDB" id="A0A3S0NT59"/>
<dbReference type="SUPFAM" id="SSF51215">
    <property type="entry name" value="Regulatory protein AraC"/>
    <property type="match status" value="1"/>
</dbReference>
<keyword evidence="3" id="KW-0804">Transcription</keyword>
<dbReference type="SUPFAM" id="SSF46689">
    <property type="entry name" value="Homeodomain-like"/>
    <property type="match status" value="1"/>
</dbReference>
<dbReference type="SMART" id="SM00342">
    <property type="entry name" value="HTH_ARAC"/>
    <property type="match status" value="1"/>
</dbReference>
<dbReference type="Pfam" id="PF12833">
    <property type="entry name" value="HTH_18"/>
    <property type="match status" value="1"/>
</dbReference>
<evidence type="ECO:0000313" key="5">
    <source>
        <dbReference type="EMBL" id="RTY96082.1"/>
    </source>
</evidence>
<feature type="domain" description="HTH araC/xylS-type" evidence="4">
    <location>
        <begin position="203"/>
        <end position="301"/>
    </location>
</feature>
<name>A0A3S0NT59_9FLAO</name>
<dbReference type="RefSeq" id="WP_126563210.1">
    <property type="nucleotide sequence ID" value="NZ_RYDJ01000193.1"/>
</dbReference>
<dbReference type="InterPro" id="IPR037923">
    <property type="entry name" value="HTH-like"/>
</dbReference>
<keyword evidence="1" id="KW-0805">Transcription regulation</keyword>
<sequence>MTTKEYIPTLIASEMNNFHSHTTTWRPFMSSQVHQEYHINRLEDISNKSSFQVLPHRKTVHDFILLKKGISKRSKGLNKYEFGPSSIFFLPAHQITQHEMISDDAEGFYLHFDEKIFDYLPKNYLSEQFPFFQFQSNPVIQMSESTLNNIESILNRLLELYKEENPANKNLVSYNLLVIFEALKKEIPLQNKKTKNSFFEITERYKNALGQHIYKYQNISDYAKILNITPNYLNKCVKTCTDKTAQDLLKEMLVLEAKTLLKYSDLHISEIAIKLCDQNPSNFARFFKKQTGQTPMEYLQMC</sequence>
<evidence type="ECO:0000259" key="4">
    <source>
        <dbReference type="PROSITE" id="PS01124"/>
    </source>
</evidence>
<keyword evidence="2" id="KW-0238">DNA-binding</keyword>
<protein>
    <submittedName>
        <fullName evidence="5">AraC family transcriptional regulator</fullName>
    </submittedName>
</protein>
<organism evidence="5 6">
    <name type="scientific">Flavobacterium bomense</name>
    <dbReference type="NCBI Taxonomy" id="2497483"/>
    <lineage>
        <taxon>Bacteria</taxon>
        <taxon>Pseudomonadati</taxon>
        <taxon>Bacteroidota</taxon>
        <taxon>Flavobacteriia</taxon>
        <taxon>Flavobacteriales</taxon>
        <taxon>Flavobacteriaceae</taxon>
        <taxon>Flavobacterium</taxon>
    </lineage>
</organism>
<proteinExistence type="predicted"/>
<reference evidence="5 6" key="1">
    <citation type="submission" date="2018-12" db="EMBL/GenBank/DDBJ databases">
        <title>Flavobacterium sp. nov., isolated from glacier ice.</title>
        <authorList>
            <person name="Liu Q."/>
            <person name="Xin Y.-H."/>
        </authorList>
    </citation>
    <scope>NUCLEOTIDE SEQUENCE [LARGE SCALE GENOMIC DNA]</scope>
    <source>
        <strain evidence="5 6">RB1N8</strain>
    </source>
</reference>
<evidence type="ECO:0000256" key="2">
    <source>
        <dbReference type="ARBA" id="ARBA00023125"/>
    </source>
</evidence>
<accession>A0A3S0NT59</accession>
<dbReference type="GO" id="GO:0003700">
    <property type="term" value="F:DNA-binding transcription factor activity"/>
    <property type="evidence" value="ECO:0007669"/>
    <property type="project" value="InterPro"/>
</dbReference>
<dbReference type="GO" id="GO:0043565">
    <property type="term" value="F:sequence-specific DNA binding"/>
    <property type="evidence" value="ECO:0007669"/>
    <property type="project" value="InterPro"/>
</dbReference>
<dbReference type="PROSITE" id="PS01124">
    <property type="entry name" value="HTH_ARAC_FAMILY_2"/>
    <property type="match status" value="1"/>
</dbReference>
<evidence type="ECO:0000313" key="6">
    <source>
        <dbReference type="Proteomes" id="UP000280825"/>
    </source>
</evidence>
<dbReference type="PANTHER" id="PTHR43280">
    <property type="entry name" value="ARAC-FAMILY TRANSCRIPTIONAL REGULATOR"/>
    <property type="match status" value="1"/>
</dbReference>
<dbReference type="Gene3D" id="1.10.10.60">
    <property type="entry name" value="Homeodomain-like"/>
    <property type="match status" value="1"/>
</dbReference>
<keyword evidence="6" id="KW-1185">Reference proteome</keyword>
<gene>
    <name evidence="5" type="ORF">EKL98_16670</name>
</gene>
<dbReference type="PANTHER" id="PTHR43280:SF32">
    <property type="entry name" value="TRANSCRIPTIONAL REGULATORY PROTEIN"/>
    <property type="match status" value="1"/>
</dbReference>
<evidence type="ECO:0000256" key="3">
    <source>
        <dbReference type="ARBA" id="ARBA00023163"/>
    </source>
</evidence>
<comment type="caution">
    <text evidence="5">The sequence shown here is derived from an EMBL/GenBank/DDBJ whole genome shotgun (WGS) entry which is preliminary data.</text>
</comment>
<evidence type="ECO:0000256" key="1">
    <source>
        <dbReference type="ARBA" id="ARBA00023015"/>
    </source>
</evidence>
<dbReference type="EMBL" id="RYDJ01000193">
    <property type="protein sequence ID" value="RTY96082.1"/>
    <property type="molecule type" value="Genomic_DNA"/>
</dbReference>
<dbReference type="Proteomes" id="UP000280825">
    <property type="component" value="Unassembled WGS sequence"/>
</dbReference>